<reference evidence="1" key="1">
    <citation type="journal article" date="2019" name="bioRxiv">
        <title>The Genome of the Zebra Mussel, Dreissena polymorpha: A Resource for Invasive Species Research.</title>
        <authorList>
            <person name="McCartney M.A."/>
            <person name="Auch B."/>
            <person name="Kono T."/>
            <person name="Mallez S."/>
            <person name="Zhang Y."/>
            <person name="Obille A."/>
            <person name="Becker A."/>
            <person name="Abrahante J.E."/>
            <person name="Garbe J."/>
            <person name="Badalamenti J.P."/>
            <person name="Herman A."/>
            <person name="Mangelson H."/>
            <person name="Liachko I."/>
            <person name="Sullivan S."/>
            <person name="Sone E.D."/>
            <person name="Koren S."/>
            <person name="Silverstein K.A.T."/>
            <person name="Beckman K.B."/>
            <person name="Gohl D.M."/>
        </authorList>
    </citation>
    <scope>NUCLEOTIDE SEQUENCE</scope>
    <source>
        <strain evidence="1">Duluth1</strain>
        <tissue evidence="1">Whole animal</tissue>
    </source>
</reference>
<gene>
    <name evidence="1" type="ORF">DPMN_187783</name>
</gene>
<accession>A0A9D4DNZ0</accession>
<dbReference type="EMBL" id="JAIWYP010000010">
    <property type="protein sequence ID" value="KAH3753152.1"/>
    <property type="molecule type" value="Genomic_DNA"/>
</dbReference>
<evidence type="ECO:0000313" key="1">
    <source>
        <dbReference type="EMBL" id="KAH3753152.1"/>
    </source>
</evidence>
<reference evidence="1" key="2">
    <citation type="submission" date="2020-11" db="EMBL/GenBank/DDBJ databases">
        <authorList>
            <person name="McCartney M.A."/>
            <person name="Auch B."/>
            <person name="Kono T."/>
            <person name="Mallez S."/>
            <person name="Becker A."/>
            <person name="Gohl D.M."/>
            <person name="Silverstein K.A.T."/>
            <person name="Koren S."/>
            <person name="Bechman K.B."/>
            <person name="Herman A."/>
            <person name="Abrahante J.E."/>
            <person name="Garbe J."/>
        </authorList>
    </citation>
    <scope>NUCLEOTIDE SEQUENCE</scope>
    <source>
        <strain evidence="1">Duluth1</strain>
        <tissue evidence="1">Whole animal</tissue>
    </source>
</reference>
<proteinExistence type="predicted"/>
<comment type="caution">
    <text evidence="1">The sequence shown here is derived from an EMBL/GenBank/DDBJ whole genome shotgun (WGS) entry which is preliminary data.</text>
</comment>
<evidence type="ECO:0000313" key="2">
    <source>
        <dbReference type="Proteomes" id="UP000828390"/>
    </source>
</evidence>
<dbReference type="AlphaFoldDB" id="A0A9D4DNZ0"/>
<keyword evidence="2" id="KW-1185">Reference proteome</keyword>
<organism evidence="1 2">
    <name type="scientific">Dreissena polymorpha</name>
    <name type="common">Zebra mussel</name>
    <name type="synonym">Mytilus polymorpha</name>
    <dbReference type="NCBI Taxonomy" id="45954"/>
    <lineage>
        <taxon>Eukaryota</taxon>
        <taxon>Metazoa</taxon>
        <taxon>Spiralia</taxon>
        <taxon>Lophotrochozoa</taxon>
        <taxon>Mollusca</taxon>
        <taxon>Bivalvia</taxon>
        <taxon>Autobranchia</taxon>
        <taxon>Heteroconchia</taxon>
        <taxon>Euheterodonta</taxon>
        <taxon>Imparidentia</taxon>
        <taxon>Neoheterodontei</taxon>
        <taxon>Myida</taxon>
        <taxon>Dreissenoidea</taxon>
        <taxon>Dreissenidae</taxon>
        <taxon>Dreissena</taxon>
    </lineage>
</organism>
<dbReference type="Proteomes" id="UP000828390">
    <property type="component" value="Unassembled WGS sequence"/>
</dbReference>
<protein>
    <submittedName>
        <fullName evidence="1">Uncharacterized protein</fullName>
    </submittedName>
</protein>
<name>A0A9D4DNZ0_DREPO</name>
<sequence>MFTCHIAEFTSADSVDLKAEYNDGTTRPIFKKRLKSFSANSEWLLARVYTRLSGIGECSNINSRYECLGHLK</sequence>